<evidence type="ECO:0000256" key="2">
    <source>
        <dbReference type="ARBA" id="ARBA00022475"/>
    </source>
</evidence>
<keyword evidence="9" id="KW-1185">Reference proteome</keyword>
<organism evidence="8 9">
    <name type="scientific">Corynebacterium lizhenjunii</name>
    <dbReference type="NCBI Taxonomy" id="2709394"/>
    <lineage>
        <taxon>Bacteria</taxon>
        <taxon>Bacillati</taxon>
        <taxon>Actinomycetota</taxon>
        <taxon>Actinomycetes</taxon>
        <taxon>Mycobacteriales</taxon>
        <taxon>Corynebacteriaceae</taxon>
        <taxon>Corynebacterium</taxon>
    </lineage>
</organism>
<dbReference type="InterPro" id="IPR007168">
    <property type="entry name" value="Phageshock_PspC_N"/>
</dbReference>
<dbReference type="AlphaFoldDB" id="A0A7T0KEG0"/>
<dbReference type="RefSeq" id="WP_165009668.1">
    <property type="nucleotide sequence ID" value="NZ_CP064954.1"/>
</dbReference>
<gene>
    <name evidence="8" type="ORF">G7Y31_09730</name>
</gene>
<feature type="domain" description="Phage shock protein PspC N-terminal" evidence="7">
    <location>
        <begin position="3"/>
        <end position="59"/>
    </location>
</feature>
<evidence type="ECO:0000256" key="6">
    <source>
        <dbReference type="SAM" id="Phobius"/>
    </source>
</evidence>
<evidence type="ECO:0000313" key="8">
    <source>
        <dbReference type="EMBL" id="QPK78806.1"/>
    </source>
</evidence>
<dbReference type="Pfam" id="PF04024">
    <property type="entry name" value="PspC"/>
    <property type="match status" value="1"/>
</dbReference>
<dbReference type="Proteomes" id="UP000594681">
    <property type="component" value="Chromosome"/>
</dbReference>
<reference evidence="8 9" key="1">
    <citation type="submission" date="2020-11" db="EMBL/GenBank/DDBJ databases">
        <title>Corynebacterium sp. ZJ-599.</title>
        <authorList>
            <person name="Zhou J."/>
        </authorList>
    </citation>
    <scope>NUCLEOTIDE SEQUENCE [LARGE SCALE GENOMIC DNA]</scope>
    <source>
        <strain evidence="8 9">ZJ-599</strain>
    </source>
</reference>
<comment type="subcellular location">
    <subcellularLocation>
        <location evidence="1">Cell membrane</location>
        <topology evidence="1">Single-pass membrane protein</topology>
    </subcellularLocation>
</comment>
<keyword evidence="3 6" id="KW-0812">Transmembrane</keyword>
<dbReference type="GO" id="GO:0005886">
    <property type="term" value="C:plasma membrane"/>
    <property type="evidence" value="ECO:0007669"/>
    <property type="project" value="UniProtKB-SubCell"/>
</dbReference>
<dbReference type="PANTHER" id="PTHR33885:SF3">
    <property type="entry name" value="PHAGE SHOCK PROTEIN C"/>
    <property type="match status" value="1"/>
</dbReference>
<dbReference type="EMBL" id="CP064954">
    <property type="protein sequence ID" value="QPK78806.1"/>
    <property type="molecule type" value="Genomic_DNA"/>
</dbReference>
<evidence type="ECO:0000256" key="4">
    <source>
        <dbReference type="ARBA" id="ARBA00022989"/>
    </source>
</evidence>
<accession>A0A7T0KEG0</accession>
<sequence>MAKRIYRSRTDSHLGGVCGGIAEFLDVDSTIVRLIFVLATLLGFSGLLAYLIAWIIIPAAPGY</sequence>
<dbReference type="InterPro" id="IPR052027">
    <property type="entry name" value="PspC"/>
</dbReference>
<evidence type="ECO:0000256" key="5">
    <source>
        <dbReference type="ARBA" id="ARBA00023136"/>
    </source>
</evidence>
<dbReference type="KEGG" id="cliz:G7Y31_09730"/>
<feature type="transmembrane region" description="Helical" evidence="6">
    <location>
        <begin position="34"/>
        <end position="57"/>
    </location>
</feature>
<dbReference type="PANTHER" id="PTHR33885">
    <property type="entry name" value="PHAGE SHOCK PROTEIN C"/>
    <property type="match status" value="1"/>
</dbReference>
<evidence type="ECO:0000313" key="9">
    <source>
        <dbReference type="Proteomes" id="UP000594681"/>
    </source>
</evidence>
<name>A0A7T0KEG0_9CORY</name>
<protein>
    <submittedName>
        <fullName evidence="8">PspC domain-containing protein</fullName>
    </submittedName>
</protein>
<evidence type="ECO:0000256" key="1">
    <source>
        <dbReference type="ARBA" id="ARBA00004162"/>
    </source>
</evidence>
<keyword evidence="5 6" id="KW-0472">Membrane</keyword>
<evidence type="ECO:0000259" key="7">
    <source>
        <dbReference type="Pfam" id="PF04024"/>
    </source>
</evidence>
<evidence type="ECO:0000256" key="3">
    <source>
        <dbReference type="ARBA" id="ARBA00022692"/>
    </source>
</evidence>
<keyword evidence="2" id="KW-1003">Cell membrane</keyword>
<keyword evidence="4 6" id="KW-1133">Transmembrane helix</keyword>
<proteinExistence type="predicted"/>